<feature type="compositionally biased region" description="Polar residues" evidence="3">
    <location>
        <begin position="741"/>
        <end position="753"/>
    </location>
</feature>
<feature type="compositionally biased region" description="Polar residues" evidence="3">
    <location>
        <begin position="262"/>
        <end position="282"/>
    </location>
</feature>
<comment type="caution">
    <text evidence="7">The sequence shown here is derived from an EMBL/GenBank/DDBJ whole genome shotgun (WGS) entry which is preliminary data.</text>
</comment>
<dbReference type="SMART" id="SM00147">
    <property type="entry name" value="RasGEF"/>
    <property type="match status" value="1"/>
</dbReference>
<dbReference type="CDD" id="cd00038">
    <property type="entry name" value="CAP_ED"/>
    <property type="match status" value="1"/>
</dbReference>
<dbReference type="PROSITE" id="PS50212">
    <property type="entry name" value="RASGEF_NTER"/>
    <property type="match status" value="1"/>
</dbReference>
<feature type="domain" description="N-terminal Ras-GEF" evidence="6">
    <location>
        <begin position="509"/>
        <end position="623"/>
    </location>
</feature>
<dbReference type="SMART" id="SM00229">
    <property type="entry name" value="RasGEFN"/>
    <property type="match status" value="1"/>
</dbReference>
<dbReference type="InterPro" id="IPR008937">
    <property type="entry name" value="Ras-like_GEF"/>
</dbReference>
<dbReference type="InterPro" id="IPR000651">
    <property type="entry name" value="Ras-like_Gua-exchang_fac_N"/>
</dbReference>
<evidence type="ECO:0000313" key="7">
    <source>
        <dbReference type="EMBL" id="KAI6656432.1"/>
    </source>
</evidence>
<keyword evidence="8" id="KW-1185">Reference proteome</keyword>
<dbReference type="CDD" id="cd00155">
    <property type="entry name" value="RasGEF"/>
    <property type="match status" value="1"/>
</dbReference>
<dbReference type="InterPro" id="IPR023578">
    <property type="entry name" value="Ras_GEF_dom_sf"/>
</dbReference>
<evidence type="ECO:0000256" key="2">
    <source>
        <dbReference type="PROSITE-ProRule" id="PRU00168"/>
    </source>
</evidence>
<organism evidence="7 8">
    <name type="scientific">Oopsacas minuta</name>
    <dbReference type="NCBI Taxonomy" id="111878"/>
    <lineage>
        <taxon>Eukaryota</taxon>
        <taxon>Metazoa</taxon>
        <taxon>Porifera</taxon>
        <taxon>Hexactinellida</taxon>
        <taxon>Hexasterophora</taxon>
        <taxon>Lyssacinosida</taxon>
        <taxon>Leucopsacidae</taxon>
        <taxon>Oopsacas</taxon>
    </lineage>
</organism>
<dbReference type="EMBL" id="JAKMXF010000144">
    <property type="protein sequence ID" value="KAI6656432.1"/>
    <property type="molecule type" value="Genomic_DNA"/>
</dbReference>
<dbReference type="Gene3D" id="1.20.870.10">
    <property type="entry name" value="Son of sevenless (SoS) protein Chain: S domain 1"/>
    <property type="match status" value="1"/>
</dbReference>
<evidence type="ECO:0000259" key="5">
    <source>
        <dbReference type="PROSITE" id="PS50042"/>
    </source>
</evidence>
<dbReference type="PROSITE" id="PS50042">
    <property type="entry name" value="CNMP_BINDING_3"/>
    <property type="match status" value="1"/>
</dbReference>
<dbReference type="SUPFAM" id="SSF48366">
    <property type="entry name" value="Ras GEF"/>
    <property type="match status" value="1"/>
</dbReference>
<proteinExistence type="predicted"/>
<evidence type="ECO:0000259" key="4">
    <source>
        <dbReference type="PROSITE" id="PS50009"/>
    </source>
</evidence>
<feature type="compositionally biased region" description="Polar residues" evidence="3">
    <location>
        <begin position="298"/>
        <end position="320"/>
    </location>
</feature>
<dbReference type="GO" id="GO:0007265">
    <property type="term" value="P:Ras protein signal transduction"/>
    <property type="evidence" value="ECO:0007669"/>
    <property type="project" value="TreeGrafter"/>
</dbReference>
<dbReference type="Gene3D" id="2.60.120.10">
    <property type="entry name" value="Jelly Rolls"/>
    <property type="match status" value="1"/>
</dbReference>
<evidence type="ECO:0000256" key="1">
    <source>
        <dbReference type="ARBA" id="ARBA00022658"/>
    </source>
</evidence>
<dbReference type="InterPro" id="IPR036964">
    <property type="entry name" value="RASGEF_cat_dom_sf"/>
</dbReference>
<dbReference type="Pfam" id="PF00617">
    <property type="entry name" value="RasGEF"/>
    <property type="match status" value="1"/>
</dbReference>
<feature type="region of interest" description="Disordered" evidence="3">
    <location>
        <begin position="819"/>
        <end position="860"/>
    </location>
</feature>
<accession>A0AAV7K5D9</accession>
<protein>
    <submittedName>
        <fullName evidence="7">Rap guanine nucleotide exchange factor 2</fullName>
    </submittedName>
</protein>
<evidence type="ECO:0000259" key="6">
    <source>
        <dbReference type="PROSITE" id="PS50212"/>
    </source>
</evidence>
<dbReference type="InterPro" id="IPR014710">
    <property type="entry name" value="RmlC-like_jellyroll"/>
</dbReference>
<dbReference type="GO" id="GO:0016324">
    <property type="term" value="C:apical plasma membrane"/>
    <property type="evidence" value="ECO:0007669"/>
    <property type="project" value="TreeGrafter"/>
</dbReference>
<dbReference type="Gene3D" id="1.10.840.10">
    <property type="entry name" value="Ras guanine-nucleotide exchange factors catalytic domain"/>
    <property type="match status" value="1"/>
</dbReference>
<sequence>MTSVRQAETLNGIGLQNDQLFRSLQKQPSERTRKDYDAIVDALFQFPAFQGCEVKMLYSIIPCAHFELLAKGDELGKSAKKLKRRISFQRSDPKVKDGSFRSNSTRQKHESIWYMLVSGSIIYELERLEKGSVFEVSKEALKGHNHRWGKKKDMQIPVAITNSSLVRFTYLPEEVKESGHAYRSSFTAHLESIESVKQVPIGKRLSISYSQDCIYPNSAEQRSRNLSSLVDPKSQLTNSTESELIPKDPLIVYTGPSPQKKMLSNNSDGLLSPSLTEGSTGHSFPFGVSPSPAWPRHSQCSVGSESAHSQNSSTDYSLGSNGDKGKSDPKPPSITNDMSLFSIDKFLPDFITETVSKLPQDRTEEEISNISTCLKNAPAFTSFSDPVRWRICSKMRYKSVPSIGMVVLKQGETVDCWYVILSGSVEMFIDGQSPFKLQIGSSFGLGPKLTPLTCKGNMMTAEANCIFGYLPLEQLKSILEENQQKRVTQFEGDKPISVQELRQGSGGQYGYVILQATPDMLLSQLVETSIDEKYIEYFLLTYRVFLPQPSGVSYRIEHWFSTPNHSIKAVQVLLIWLRNHYTDFEHDNEMQDFLDKFIHMLKVSGREMAGYADSIRELRAIKSSLRYVSMSALHEQVSPIAIGGGAEIGFPILVTKVTKTRLLNIALLQGDELVSINGNSCTNKTSNWARKLLFSGIELEVGVKYSRDTFDRFMSLPREFHVTGFNPGYITPNAISSPDLSSLNCESDSQPNSSHKRSPGGLLRRSFRLKPASSNEDKSKSLGSSSQLDKQYDRFLKRRGSLPKNFVSKSRKNFLARPVRNERAATVTPDSSVFGEEDSASSSNERHSDQNSRYPSGTYTLRPTRANSGIALKKHILKLYYVDHSFRYILISLLTRSCDVIQLGLQEYNADSATFYTSHEHHHLCLATVDANGIVKTSILPPTLSNLPSKYLPGCRFYVKPSFIVGSICHDEVAKEMFQESLDLVKLTNLDSERLARRVTLRDSTMFRSIPSTDYISDIFKCYSPNNRKQLQEFIDLSNAERWWVCTEVVNERNISVRAKIIKMFIKLASSCRQLNNFNAMFSVISGLDHNSVSRLKTTWDRVSGKYKRILNDLKVYLNPMRNMGEYRSLLRTVSQSGVPCIPMFPIVQKDLTVIHMSNSTHIDGMVNFDKLRLLSEKIYILSALCPKPYQSLEQDVTNTTHNTTTDKPKYVAITSPIKRQRKSSSYSNNMEYRLRYEDELMNVCIEYYIDTINSRIIDDEVQLEVLSQLCEFTLTGSRRTSQQKRTTSLSRISSFSVKAGSSTHLIVPEKKPLSSTRSFEFLSK</sequence>
<dbReference type="Proteomes" id="UP001165289">
    <property type="component" value="Unassembled WGS sequence"/>
</dbReference>
<feature type="domain" description="Ras-GEF" evidence="4">
    <location>
        <begin position="991"/>
        <end position="1219"/>
    </location>
</feature>
<dbReference type="SUPFAM" id="SSF51206">
    <property type="entry name" value="cAMP-binding domain-like"/>
    <property type="match status" value="1"/>
</dbReference>
<dbReference type="PANTHER" id="PTHR23113:SF249">
    <property type="entry name" value="RAP GUANINE NUCLEOTIDE EXCHANGE FACTOR 6"/>
    <property type="match status" value="1"/>
</dbReference>
<dbReference type="GO" id="GO:0005085">
    <property type="term" value="F:guanyl-nucleotide exchange factor activity"/>
    <property type="evidence" value="ECO:0007669"/>
    <property type="project" value="UniProtKB-KW"/>
</dbReference>
<dbReference type="CDD" id="cd06224">
    <property type="entry name" value="REM"/>
    <property type="match status" value="1"/>
</dbReference>
<feature type="region of interest" description="Disordered" evidence="3">
    <location>
        <begin position="741"/>
        <end position="788"/>
    </location>
</feature>
<reference evidence="7 8" key="1">
    <citation type="journal article" date="2023" name="BMC Biol.">
        <title>The compact genome of the sponge Oopsacas minuta (Hexactinellida) is lacking key metazoan core genes.</title>
        <authorList>
            <person name="Santini S."/>
            <person name="Schenkelaars Q."/>
            <person name="Jourda C."/>
            <person name="Duchesne M."/>
            <person name="Belahbib H."/>
            <person name="Rocher C."/>
            <person name="Selva M."/>
            <person name="Riesgo A."/>
            <person name="Vervoort M."/>
            <person name="Leys S.P."/>
            <person name="Kodjabachian L."/>
            <person name="Le Bivic A."/>
            <person name="Borchiellini C."/>
            <person name="Claverie J.M."/>
            <person name="Renard E."/>
        </authorList>
    </citation>
    <scope>NUCLEOTIDE SEQUENCE [LARGE SCALE GENOMIC DNA]</scope>
    <source>
        <strain evidence="7">SPO-2</strain>
    </source>
</reference>
<dbReference type="PANTHER" id="PTHR23113">
    <property type="entry name" value="GUANINE NUCLEOTIDE EXCHANGE FACTOR"/>
    <property type="match status" value="1"/>
</dbReference>
<feature type="region of interest" description="Disordered" evidence="3">
    <location>
        <begin position="221"/>
        <end position="242"/>
    </location>
</feature>
<dbReference type="InterPro" id="IPR018490">
    <property type="entry name" value="cNMP-bd_dom_sf"/>
</dbReference>
<name>A0AAV7K5D9_9METZ</name>
<feature type="region of interest" description="Disordered" evidence="3">
    <location>
        <begin position="256"/>
        <end position="334"/>
    </location>
</feature>
<evidence type="ECO:0000256" key="3">
    <source>
        <dbReference type="SAM" id="MobiDB-lite"/>
    </source>
</evidence>
<keyword evidence="1 2" id="KW-0344">Guanine-nucleotide releasing factor</keyword>
<gene>
    <name evidence="7" type="ORF">LOD99_1228</name>
</gene>
<dbReference type="InterPro" id="IPR001895">
    <property type="entry name" value="RASGEF_cat_dom"/>
</dbReference>
<feature type="compositionally biased region" description="Polar residues" evidence="3">
    <location>
        <begin position="851"/>
        <end position="860"/>
    </location>
</feature>
<evidence type="ECO:0000313" key="8">
    <source>
        <dbReference type="Proteomes" id="UP001165289"/>
    </source>
</evidence>
<dbReference type="InterPro" id="IPR000595">
    <property type="entry name" value="cNMP-bd_dom"/>
</dbReference>
<dbReference type="PROSITE" id="PS50009">
    <property type="entry name" value="RASGEF_CAT"/>
    <property type="match status" value="1"/>
</dbReference>
<feature type="domain" description="Cyclic nucleotide-binding" evidence="5">
    <location>
        <begin position="379"/>
        <end position="444"/>
    </location>
</feature>